<dbReference type="EMBL" id="CDMY01000258">
    <property type="protein sequence ID" value="CEL97894.1"/>
    <property type="molecule type" value="Genomic_DNA"/>
</dbReference>
<dbReference type="AlphaFoldDB" id="A0A0G4ELK6"/>
<dbReference type="Pfam" id="PF11977">
    <property type="entry name" value="RNase_Zc3h12a"/>
    <property type="match status" value="1"/>
</dbReference>
<evidence type="ECO:0000256" key="1">
    <source>
        <dbReference type="SAM" id="MobiDB-lite"/>
    </source>
</evidence>
<dbReference type="OrthoDB" id="392925at2759"/>
<organism evidence="3 4">
    <name type="scientific">Vitrella brassicaformis (strain CCMP3155)</name>
    <dbReference type="NCBI Taxonomy" id="1169540"/>
    <lineage>
        <taxon>Eukaryota</taxon>
        <taxon>Sar</taxon>
        <taxon>Alveolata</taxon>
        <taxon>Colpodellida</taxon>
        <taxon>Vitrellaceae</taxon>
        <taxon>Vitrella</taxon>
    </lineage>
</organism>
<name>A0A0G4ELK6_VITBC</name>
<dbReference type="GO" id="GO:0003729">
    <property type="term" value="F:mRNA binding"/>
    <property type="evidence" value="ECO:0007669"/>
    <property type="project" value="TreeGrafter"/>
</dbReference>
<dbReference type="GO" id="GO:0004521">
    <property type="term" value="F:RNA endonuclease activity"/>
    <property type="evidence" value="ECO:0007669"/>
    <property type="project" value="TreeGrafter"/>
</dbReference>
<evidence type="ECO:0000313" key="3">
    <source>
        <dbReference type="EMBL" id="CEL97894.1"/>
    </source>
</evidence>
<evidence type="ECO:0000259" key="2">
    <source>
        <dbReference type="Pfam" id="PF11977"/>
    </source>
</evidence>
<keyword evidence="4" id="KW-1185">Reference proteome</keyword>
<dbReference type="VEuPathDB" id="CryptoDB:Vbra_7769"/>
<protein>
    <recommendedName>
        <fullName evidence="2">RNase NYN domain-containing protein</fullName>
    </recommendedName>
</protein>
<evidence type="ECO:0000313" key="4">
    <source>
        <dbReference type="Proteomes" id="UP000041254"/>
    </source>
</evidence>
<gene>
    <name evidence="3" type="ORF">Vbra_7769</name>
</gene>
<feature type="domain" description="RNase NYN" evidence="2">
    <location>
        <begin position="176"/>
        <end position="231"/>
    </location>
</feature>
<dbReference type="PANTHER" id="PTHR12876:SF35">
    <property type="entry name" value="LD08718P-RELATED"/>
    <property type="match status" value="1"/>
</dbReference>
<reference evidence="3 4" key="1">
    <citation type="submission" date="2014-11" db="EMBL/GenBank/DDBJ databases">
        <authorList>
            <person name="Zhu J."/>
            <person name="Qi W."/>
            <person name="Song R."/>
        </authorList>
    </citation>
    <scope>NUCLEOTIDE SEQUENCE [LARGE SCALE GENOMIC DNA]</scope>
</reference>
<dbReference type="Proteomes" id="UP000041254">
    <property type="component" value="Unassembled WGS sequence"/>
</dbReference>
<dbReference type="InterPro" id="IPR021869">
    <property type="entry name" value="RNase_Zc3h12_NYN"/>
</dbReference>
<feature type="region of interest" description="Disordered" evidence="1">
    <location>
        <begin position="1"/>
        <end position="21"/>
    </location>
</feature>
<accession>A0A0G4ELK6</accession>
<proteinExistence type="predicted"/>
<dbReference type="GO" id="GO:0005634">
    <property type="term" value="C:nucleus"/>
    <property type="evidence" value="ECO:0007669"/>
    <property type="project" value="TreeGrafter"/>
</dbReference>
<dbReference type="PANTHER" id="PTHR12876">
    <property type="entry name" value="N4BP1-RELATED"/>
    <property type="match status" value="1"/>
</dbReference>
<dbReference type="InterPro" id="IPR051101">
    <property type="entry name" value="ZC3H12/N4BP1_RNase_Reg"/>
</dbReference>
<dbReference type="GO" id="GO:0036464">
    <property type="term" value="C:cytoplasmic ribonucleoprotein granule"/>
    <property type="evidence" value="ECO:0007669"/>
    <property type="project" value="TreeGrafter"/>
</dbReference>
<dbReference type="Gene3D" id="3.40.50.11980">
    <property type="match status" value="1"/>
</dbReference>
<sequence>MDTHSAAERSVAQTNDDPVNDDIRFEKTLSFERYDADSAASYHPFPQPNFEMGHRRPVLLDASNVARFSHKHKDMPPFDYKLLYRAVSWFLKRGYDKHSVRALVEDKYLRRPIATTASGAPGVPVANYEYKEKLDAIDKRILVPYAKKKVWHTGAFEGSDGGGHEGMQMPMPPGPLHSYDDIALLILANRTGGVVVTRDQYRDLLGRFPSDFDGVITKRCIGFSFDGNGCFRLEWGHRNMQFFYKFMGE</sequence>
<dbReference type="InParanoid" id="A0A0G4ELK6"/>